<reference evidence="2" key="1">
    <citation type="submission" date="2022-06" db="EMBL/GenBank/DDBJ databases">
        <title>Genomic Encyclopedia of Archaeal and Bacterial Type Strains, Phase II (KMG-II): from individual species to whole genera.</title>
        <authorList>
            <person name="Goeker M."/>
        </authorList>
    </citation>
    <scope>NUCLEOTIDE SEQUENCE</scope>
    <source>
        <strain evidence="2">DSM 43935</strain>
    </source>
</reference>
<dbReference type="EMBL" id="JAMTCK010000022">
    <property type="protein sequence ID" value="MCP2169949.1"/>
    <property type="molecule type" value="Genomic_DNA"/>
</dbReference>
<sequence length="92" mass="9754">MSAPDLPVPRWVKSSYSTNNGNCVEVAYVAAGADWRKSSYSTNNGTCVELATGTEAMFVRDSKNPDGPVLTFSSPAFAAFLSAIRSTDLDLG</sequence>
<accession>A0AAE3GM57</accession>
<dbReference type="Proteomes" id="UP001206128">
    <property type="component" value="Unassembled WGS sequence"/>
</dbReference>
<dbReference type="InterPro" id="IPR007278">
    <property type="entry name" value="DUF397"/>
</dbReference>
<name>A0AAE3GM57_9PSEU</name>
<feature type="domain" description="DUF397" evidence="1">
    <location>
        <begin position="10"/>
        <end position="29"/>
    </location>
</feature>
<organism evidence="2 3">
    <name type="scientific">Goodfellowiella coeruleoviolacea</name>
    <dbReference type="NCBI Taxonomy" id="334858"/>
    <lineage>
        <taxon>Bacteria</taxon>
        <taxon>Bacillati</taxon>
        <taxon>Actinomycetota</taxon>
        <taxon>Actinomycetes</taxon>
        <taxon>Pseudonocardiales</taxon>
        <taxon>Pseudonocardiaceae</taxon>
        <taxon>Goodfellowiella</taxon>
    </lineage>
</organism>
<evidence type="ECO:0000313" key="2">
    <source>
        <dbReference type="EMBL" id="MCP2169949.1"/>
    </source>
</evidence>
<comment type="caution">
    <text evidence="2">The sequence shown here is derived from an EMBL/GenBank/DDBJ whole genome shotgun (WGS) entry which is preliminary data.</text>
</comment>
<gene>
    <name evidence="2" type="ORF">LX83_006835</name>
</gene>
<dbReference type="Pfam" id="PF04149">
    <property type="entry name" value="DUF397"/>
    <property type="match status" value="2"/>
</dbReference>
<proteinExistence type="predicted"/>
<evidence type="ECO:0000259" key="1">
    <source>
        <dbReference type="Pfam" id="PF04149"/>
    </source>
</evidence>
<evidence type="ECO:0000313" key="3">
    <source>
        <dbReference type="Proteomes" id="UP001206128"/>
    </source>
</evidence>
<dbReference type="AlphaFoldDB" id="A0AAE3GM57"/>
<dbReference type="RefSeq" id="WP_253779530.1">
    <property type="nucleotide sequence ID" value="NZ_JAMTCK010000022.1"/>
</dbReference>
<keyword evidence="3" id="KW-1185">Reference proteome</keyword>
<feature type="domain" description="DUF397" evidence="1">
    <location>
        <begin position="33"/>
        <end position="85"/>
    </location>
</feature>
<protein>
    <recommendedName>
        <fullName evidence="1">DUF397 domain-containing protein</fullName>
    </recommendedName>
</protein>